<evidence type="ECO:0000256" key="1">
    <source>
        <dbReference type="ARBA" id="ARBA00022553"/>
    </source>
</evidence>
<dbReference type="EMBL" id="JBIPKE010000013">
    <property type="protein sequence ID" value="MFH6982946.1"/>
    <property type="molecule type" value="Genomic_DNA"/>
</dbReference>
<evidence type="ECO:0000256" key="2">
    <source>
        <dbReference type="PROSITE-ProRule" id="PRU00169"/>
    </source>
</evidence>
<name>A0ABW7N5V6_9BACT</name>
<dbReference type="PANTHER" id="PTHR44591:SF19">
    <property type="entry name" value="TWO-COMPONENT RESPONSE REGULATOR-RELATED"/>
    <property type="match status" value="1"/>
</dbReference>
<organism evidence="4 5">
    <name type="scientific">Marinoscillum luteum</name>
    <dbReference type="NCBI Taxonomy" id="861051"/>
    <lineage>
        <taxon>Bacteria</taxon>
        <taxon>Pseudomonadati</taxon>
        <taxon>Bacteroidota</taxon>
        <taxon>Cytophagia</taxon>
        <taxon>Cytophagales</taxon>
        <taxon>Reichenbachiellaceae</taxon>
        <taxon>Marinoscillum</taxon>
    </lineage>
</organism>
<reference evidence="4 5" key="1">
    <citation type="journal article" date="2013" name="Int. J. Syst. Evol. Microbiol.">
        <title>Marinoscillum luteum sp. nov., isolated from marine sediment.</title>
        <authorList>
            <person name="Cha I.T."/>
            <person name="Park S.J."/>
            <person name="Kim S.J."/>
            <person name="Kim J.G."/>
            <person name="Jung M.Y."/>
            <person name="Shin K.S."/>
            <person name="Kwon K.K."/>
            <person name="Yang S.H."/>
            <person name="Seo Y.S."/>
            <person name="Rhee S.K."/>
        </authorList>
    </citation>
    <scope>NUCLEOTIDE SEQUENCE [LARGE SCALE GENOMIC DNA]</scope>
    <source>
        <strain evidence="4 5">KCTC 23939</strain>
    </source>
</reference>
<dbReference type="InterPro" id="IPR050595">
    <property type="entry name" value="Bact_response_regulator"/>
</dbReference>
<dbReference type="InterPro" id="IPR001789">
    <property type="entry name" value="Sig_transdc_resp-reg_receiver"/>
</dbReference>
<evidence type="ECO:0000313" key="4">
    <source>
        <dbReference type="EMBL" id="MFH6982946.1"/>
    </source>
</evidence>
<sequence>MRQSKEYTVLYVDDERANLRSFKSAFRRIYNVIIADSPLEGIEIIKENKINIVVSDHRMPELIGTDFLRKVYEHDGNIRRIILSGFVKKEDLQEANEEFGIHAYISKPWDFDHLQGIFERLLTEEKSEHIIYD</sequence>
<dbReference type="RefSeq" id="WP_159580634.1">
    <property type="nucleotide sequence ID" value="NZ_JBIPKE010000013.1"/>
</dbReference>
<evidence type="ECO:0000313" key="5">
    <source>
        <dbReference type="Proteomes" id="UP001610063"/>
    </source>
</evidence>
<protein>
    <submittedName>
        <fullName evidence="4">Response regulator</fullName>
    </submittedName>
</protein>
<keyword evidence="1 2" id="KW-0597">Phosphoprotein</keyword>
<dbReference type="Gene3D" id="3.40.50.2300">
    <property type="match status" value="1"/>
</dbReference>
<keyword evidence="5" id="KW-1185">Reference proteome</keyword>
<dbReference type="PANTHER" id="PTHR44591">
    <property type="entry name" value="STRESS RESPONSE REGULATOR PROTEIN 1"/>
    <property type="match status" value="1"/>
</dbReference>
<gene>
    <name evidence="4" type="ORF">ACHKAR_05830</name>
</gene>
<dbReference type="PROSITE" id="PS50110">
    <property type="entry name" value="RESPONSE_REGULATORY"/>
    <property type="match status" value="1"/>
</dbReference>
<feature type="domain" description="Response regulatory" evidence="3">
    <location>
        <begin position="8"/>
        <end position="122"/>
    </location>
</feature>
<dbReference type="Proteomes" id="UP001610063">
    <property type="component" value="Unassembled WGS sequence"/>
</dbReference>
<dbReference type="InterPro" id="IPR011006">
    <property type="entry name" value="CheY-like_superfamily"/>
</dbReference>
<dbReference type="Pfam" id="PF00072">
    <property type="entry name" value="Response_reg"/>
    <property type="match status" value="1"/>
</dbReference>
<feature type="modified residue" description="4-aspartylphosphate" evidence="2">
    <location>
        <position position="56"/>
    </location>
</feature>
<dbReference type="SMART" id="SM00448">
    <property type="entry name" value="REC"/>
    <property type="match status" value="1"/>
</dbReference>
<accession>A0ABW7N5V6</accession>
<comment type="caution">
    <text evidence="4">The sequence shown here is derived from an EMBL/GenBank/DDBJ whole genome shotgun (WGS) entry which is preliminary data.</text>
</comment>
<evidence type="ECO:0000259" key="3">
    <source>
        <dbReference type="PROSITE" id="PS50110"/>
    </source>
</evidence>
<dbReference type="SUPFAM" id="SSF52172">
    <property type="entry name" value="CheY-like"/>
    <property type="match status" value="1"/>
</dbReference>
<proteinExistence type="predicted"/>